<dbReference type="InterPro" id="IPR009164">
    <property type="entry name" value="FBPtase_class3"/>
</dbReference>
<evidence type="ECO:0000313" key="5">
    <source>
        <dbReference type="Proteomes" id="UP000011721"/>
    </source>
</evidence>
<dbReference type="GO" id="GO:0042132">
    <property type="term" value="F:fructose 1,6-bisphosphate 1-phosphatase activity"/>
    <property type="evidence" value="ECO:0007669"/>
    <property type="project" value="InterPro"/>
</dbReference>
<accession>M1PDQ4</accession>
<evidence type="ECO:0000256" key="3">
    <source>
        <dbReference type="ARBA" id="ARBA00023277"/>
    </source>
</evidence>
<dbReference type="RefSeq" id="WP_015405406.1">
    <property type="nucleotide sequence ID" value="NC_020304.1"/>
</dbReference>
<keyword evidence="2" id="KW-0464">Manganese</keyword>
<reference evidence="5" key="1">
    <citation type="journal article" date="2013" name="Stand. Genomic Sci.">
        <title>Complete genome sequence of Desulfocapsa sulfexigens, a marine deltaproteobacterium specialized in disproportionating inorganic sulfur compounds.</title>
        <authorList>
            <person name="Finster K.W."/>
            <person name="Kjeldsen K.U."/>
            <person name="Kube M."/>
            <person name="Reinhardt R."/>
            <person name="Mussmann M."/>
            <person name="Amann R."/>
            <person name="Schreiber L."/>
        </authorList>
    </citation>
    <scope>NUCLEOTIDE SEQUENCE [LARGE SCALE GENOMIC DNA]</scope>
    <source>
        <strain evidence="5">DSM 10523 / SB164P1</strain>
    </source>
</reference>
<keyword evidence="3" id="KW-0119">Carbohydrate metabolism</keyword>
<dbReference type="Pfam" id="PF06874">
    <property type="entry name" value="FBPase_2"/>
    <property type="match status" value="1"/>
</dbReference>
<dbReference type="HOGENOM" id="CLU_028392_2_0_7"/>
<evidence type="ECO:0000313" key="4">
    <source>
        <dbReference type="EMBL" id="AGF79722.1"/>
    </source>
</evidence>
<dbReference type="KEGG" id="dsf:UWK_03195"/>
<evidence type="ECO:0000256" key="2">
    <source>
        <dbReference type="ARBA" id="ARBA00023211"/>
    </source>
</evidence>
<proteinExistence type="predicted"/>
<dbReference type="STRING" id="1167006.UWK_03195"/>
<keyword evidence="5" id="KW-1185">Reference proteome</keyword>
<dbReference type="Proteomes" id="UP000011721">
    <property type="component" value="Chromosome"/>
</dbReference>
<protein>
    <submittedName>
        <fullName evidence="4">Uncharacterized protein</fullName>
    </submittedName>
</protein>
<dbReference type="CDD" id="cd00838">
    <property type="entry name" value="MPP_superfamily"/>
    <property type="match status" value="1"/>
</dbReference>
<name>M1PDQ4_DESSD</name>
<dbReference type="Gene3D" id="3.60.21.10">
    <property type="match status" value="1"/>
</dbReference>
<sequence>MKEERFRLQAGELDKLAQQLLQLENELNSNIPVTLWISDLHGEGDRFMAILRGRFGMLYQTCREALPKTFSVDKIQYLTQVIRKKEYFAEDTILMDTQDVIFCLVEILKYRLSNIRHRTKGIFPPEFRNTIKRLISGLPVPDQVFEEPVLSERLISHLAHSIRQVLLDRILVLGDVFDRGPQPDKIIRILSSPAYRDMVDYVFGNHDILWMGAVSGNQSLIAEAMRITSRYDHFELMGRLSFDSSRLAAFAEKTYPVAKITGKIKAKTDRGRSMEKALAVIQFKLEEQTIRDFPEYEMESRLWLDRLAKMLKTGDTAGLNDSHFPTIDFEHPSKLTEEEQVVIDDLTHQFTTNTKIKRLLRYFFKKGKTYHIHNNSLNIHALVPSTIDGDFEEFLGRSGRELLDFVQETIERVGKKYLAGEVQEKRDQALFFYLWCGPKSPFFGKHAMKTFERYFLLDTESHAERTLYWKKNMQTDAFKLKMQEEFGIQRVVFGHTPVDYTKGNSMASSDGVAVNVDGGFAAAYYNRGHALVHTPYQLFGIILPTPEEMQAAAQNLESAPLDIELIDEFRQPMKIKDTAKGALLKKQSDALLQRIRELTATGE</sequence>
<dbReference type="GO" id="GO:0006094">
    <property type="term" value="P:gluconeogenesis"/>
    <property type="evidence" value="ECO:0007669"/>
    <property type="project" value="InterPro"/>
</dbReference>
<keyword evidence="1" id="KW-0378">Hydrolase</keyword>
<dbReference type="InterPro" id="IPR029052">
    <property type="entry name" value="Metallo-depent_PP-like"/>
</dbReference>
<dbReference type="eggNOG" id="COG3855">
    <property type="taxonomic scope" value="Bacteria"/>
</dbReference>
<dbReference type="EMBL" id="CP003985">
    <property type="protein sequence ID" value="AGF79722.1"/>
    <property type="molecule type" value="Genomic_DNA"/>
</dbReference>
<evidence type="ECO:0000256" key="1">
    <source>
        <dbReference type="ARBA" id="ARBA00022801"/>
    </source>
</evidence>
<dbReference type="OrthoDB" id="9779903at2"/>
<gene>
    <name evidence="4" type="ordered locus">UWK_03195</name>
</gene>
<organism evidence="4 5">
    <name type="scientific">Desulfocapsa sulfexigens (strain DSM 10523 / SB164P1)</name>
    <dbReference type="NCBI Taxonomy" id="1167006"/>
    <lineage>
        <taxon>Bacteria</taxon>
        <taxon>Pseudomonadati</taxon>
        <taxon>Thermodesulfobacteriota</taxon>
        <taxon>Desulfobulbia</taxon>
        <taxon>Desulfobulbales</taxon>
        <taxon>Desulfocapsaceae</taxon>
        <taxon>Desulfocapsa</taxon>
    </lineage>
</organism>
<dbReference type="SUPFAM" id="SSF56300">
    <property type="entry name" value="Metallo-dependent phosphatases"/>
    <property type="match status" value="1"/>
</dbReference>
<dbReference type="PATRIC" id="fig|1167006.5.peg.3446"/>
<dbReference type="AlphaFoldDB" id="M1PDQ4"/>